<sequence length="131" mass="14717">EAAMMETSEESSSTTNEDKDDFFISITQLWDNRIHRSLKSKAQSMVKTWLETGSKEVASEVAVLGEQVLIDLFIKYNTTIPSSAAAEHLFSIGKDILMAKRATLSDGNFERLILMKGNQHHIRAMEKAQPE</sequence>
<name>A0AAW0Y141_CHEQU</name>
<gene>
    <name evidence="1" type="ORF">OTU49_000018</name>
</gene>
<dbReference type="Proteomes" id="UP001445076">
    <property type="component" value="Unassembled WGS sequence"/>
</dbReference>
<evidence type="ECO:0008006" key="3">
    <source>
        <dbReference type="Google" id="ProtNLM"/>
    </source>
</evidence>
<proteinExistence type="predicted"/>
<dbReference type="AlphaFoldDB" id="A0AAW0Y141"/>
<reference evidence="1 2" key="1">
    <citation type="journal article" date="2024" name="BMC Genomics">
        <title>Genome assembly of redclaw crayfish (Cherax quadricarinatus) provides insights into its immune adaptation and hypoxia tolerance.</title>
        <authorList>
            <person name="Liu Z."/>
            <person name="Zheng J."/>
            <person name="Li H."/>
            <person name="Fang K."/>
            <person name="Wang S."/>
            <person name="He J."/>
            <person name="Zhou D."/>
            <person name="Weng S."/>
            <person name="Chi M."/>
            <person name="Gu Z."/>
            <person name="He J."/>
            <person name="Li F."/>
            <person name="Wang M."/>
        </authorList>
    </citation>
    <scope>NUCLEOTIDE SEQUENCE [LARGE SCALE GENOMIC DNA]</scope>
    <source>
        <strain evidence="1">ZL_2023a</strain>
    </source>
</reference>
<organism evidence="1 2">
    <name type="scientific">Cherax quadricarinatus</name>
    <name type="common">Australian red claw crayfish</name>
    <dbReference type="NCBI Taxonomy" id="27406"/>
    <lineage>
        <taxon>Eukaryota</taxon>
        <taxon>Metazoa</taxon>
        <taxon>Ecdysozoa</taxon>
        <taxon>Arthropoda</taxon>
        <taxon>Crustacea</taxon>
        <taxon>Multicrustacea</taxon>
        <taxon>Malacostraca</taxon>
        <taxon>Eumalacostraca</taxon>
        <taxon>Eucarida</taxon>
        <taxon>Decapoda</taxon>
        <taxon>Pleocyemata</taxon>
        <taxon>Astacidea</taxon>
        <taxon>Parastacoidea</taxon>
        <taxon>Parastacidae</taxon>
        <taxon>Cherax</taxon>
    </lineage>
</organism>
<accession>A0AAW0Y141</accession>
<evidence type="ECO:0000313" key="2">
    <source>
        <dbReference type="Proteomes" id="UP001445076"/>
    </source>
</evidence>
<evidence type="ECO:0000313" key="1">
    <source>
        <dbReference type="EMBL" id="KAK8745803.1"/>
    </source>
</evidence>
<protein>
    <recommendedName>
        <fullName evidence="3">HAT C-terminal dimerisation domain-containing protein</fullName>
    </recommendedName>
</protein>
<feature type="non-terminal residue" evidence="1">
    <location>
        <position position="1"/>
    </location>
</feature>
<keyword evidence="2" id="KW-1185">Reference proteome</keyword>
<dbReference type="EMBL" id="JARKIK010000018">
    <property type="protein sequence ID" value="KAK8745803.1"/>
    <property type="molecule type" value="Genomic_DNA"/>
</dbReference>
<comment type="caution">
    <text evidence="1">The sequence shown here is derived from an EMBL/GenBank/DDBJ whole genome shotgun (WGS) entry which is preliminary data.</text>
</comment>